<dbReference type="EMBL" id="QRDY01000005">
    <property type="protein sequence ID" value="RED61856.1"/>
    <property type="molecule type" value="Genomic_DNA"/>
</dbReference>
<comment type="subcellular location">
    <subcellularLocation>
        <location evidence="1">Endomembrane system</location>
        <topology evidence="1">Multi-pass membrane protein</topology>
    </subcellularLocation>
</comment>
<evidence type="ECO:0000256" key="6">
    <source>
        <dbReference type="SAM" id="Phobius"/>
    </source>
</evidence>
<feature type="transmembrane region" description="Helical" evidence="6">
    <location>
        <begin position="67"/>
        <end position="86"/>
    </location>
</feature>
<dbReference type="PANTHER" id="PTHR32322:SF2">
    <property type="entry name" value="EAMA DOMAIN-CONTAINING PROTEIN"/>
    <property type="match status" value="1"/>
</dbReference>
<feature type="transmembrane region" description="Helical" evidence="6">
    <location>
        <begin position="213"/>
        <end position="236"/>
    </location>
</feature>
<comment type="similarity">
    <text evidence="2">Belongs to the EamA transporter family.</text>
</comment>
<dbReference type="AlphaFoldDB" id="A0A3D9IL80"/>
<reference evidence="8 9" key="1">
    <citation type="submission" date="2018-07" db="EMBL/GenBank/DDBJ databases">
        <title>Genomic Encyclopedia of Type Strains, Phase III (KMG-III): the genomes of soil and plant-associated and newly described type strains.</title>
        <authorList>
            <person name="Whitman W."/>
        </authorList>
    </citation>
    <scope>NUCLEOTIDE SEQUENCE [LARGE SCALE GENOMIC DNA]</scope>
    <source>
        <strain evidence="8 9">CECT 8236</strain>
    </source>
</reference>
<feature type="domain" description="EamA" evidence="7">
    <location>
        <begin position="151"/>
        <end position="287"/>
    </location>
</feature>
<feature type="transmembrane region" description="Helical" evidence="6">
    <location>
        <begin position="182"/>
        <end position="201"/>
    </location>
</feature>
<dbReference type="SUPFAM" id="SSF103481">
    <property type="entry name" value="Multidrug resistance efflux transporter EmrE"/>
    <property type="match status" value="2"/>
</dbReference>
<feature type="transmembrane region" description="Helical" evidence="6">
    <location>
        <begin position="34"/>
        <end position="55"/>
    </location>
</feature>
<keyword evidence="5 6" id="KW-0472">Membrane</keyword>
<dbReference type="InterPro" id="IPR050638">
    <property type="entry name" value="AA-Vitamin_Transporters"/>
</dbReference>
<feature type="transmembrane region" description="Helical" evidence="6">
    <location>
        <begin position="150"/>
        <end position="170"/>
    </location>
</feature>
<evidence type="ECO:0000256" key="3">
    <source>
        <dbReference type="ARBA" id="ARBA00022692"/>
    </source>
</evidence>
<organism evidence="8 9">
    <name type="scientific">Cohnella lupini</name>
    <dbReference type="NCBI Taxonomy" id="1294267"/>
    <lineage>
        <taxon>Bacteria</taxon>
        <taxon>Bacillati</taxon>
        <taxon>Bacillota</taxon>
        <taxon>Bacilli</taxon>
        <taxon>Bacillales</taxon>
        <taxon>Paenibacillaceae</taxon>
        <taxon>Cohnella</taxon>
    </lineage>
</organism>
<gene>
    <name evidence="8" type="ORF">DFP95_105285</name>
</gene>
<evidence type="ECO:0000256" key="2">
    <source>
        <dbReference type="ARBA" id="ARBA00007362"/>
    </source>
</evidence>
<dbReference type="InterPro" id="IPR000620">
    <property type="entry name" value="EamA_dom"/>
</dbReference>
<proteinExistence type="inferred from homology"/>
<keyword evidence="3 6" id="KW-0812">Transmembrane</keyword>
<dbReference type="Proteomes" id="UP000256869">
    <property type="component" value="Unassembled WGS sequence"/>
</dbReference>
<evidence type="ECO:0000256" key="5">
    <source>
        <dbReference type="ARBA" id="ARBA00023136"/>
    </source>
</evidence>
<protein>
    <submittedName>
        <fullName evidence="8">EamA-like transporter family protein</fullName>
    </submittedName>
</protein>
<dbReference type="GO" id="GO:0016020">
    <property type="term" value="C:membrane"/>
    <property type="evidence" value="ECO:0007669"/>
    <property type="project" value="UniProtKB-SubCell"/>
</dbReference>
<feature type="transmembrane region" description="Helical" evidence="6">
    <location>
        <begin position="268"/>
        <end position="286"/>
    </location>
</feature>
<keyword evidence="4 6" id="KW-1133">Transmembrane helix</keyword>
<feature type="transmembrane region" description="Helical" evidence="6">
    <location>
        <begin position="98"/>
        <end position="117"/>
    </location>
</feature>
<feature type="domain" description="EamA" evidence="7">
    <location>
        <begin position="8"/>
        <end position="138"/>
    </location>
</feature>
<comment type="caution">
    <text evidence="8">The sequence shown here is derived from an EMBL/GenBank/DDBJ whole genome shotgun (WGS) entry which is preliminary data.</text>
</comment>
<keyword evidence="9" id="KW-1185">Reference proteome</keyword>
<feature type="transmembrane region" description="Helical" evidence="6">
    <location>
        <begin position="124"/>
        <end position="144"/>
    </location>
</feature>
<dbReference type="InterPro" id="IPR037185">
    <property type="entry name" value="EmrE-like"/>
</dbReference>
<dbReference type="RefSeq" id="WP_342768209.1">
    <property type="nucleotide sequence ID" value="NZ_QRDY01000005.1"/>
</dbReference>
<evidence type="ECO:0000313" key="8">
    <source>
        <dbReference type="EMBL" id="RED61856.1"/>
    </source>
</evidence>
<evidence type="ECO:0000256" key="1">
    <source>
        <dbReference type="ARBA" id="ARBA00004127"/>
    </source>
</evidence>
<evidence type="ECO:0000313" key="9">
    <source>
        <dbReference type="Proteomes" id="UP000256869"/>
    </source>
</evidence>
<feature type="transmembrane region" description="Helical" evidence="6">
    <location>
        <begin position="243"/>
        <end position="262"/>
    </location>
</feature>
<sequence length="301" mass="32647">MVPRSLFLGLLLLSLIWGGSYYFIKVLIQDFGPWTVVMLRSVLGLAVITLVMVALRKPFRFKNTPWVSVIVMALVNTCIPWAIIGFSEMRLTSSMASVLNATTPLWSLVVGILFFGMVAFRMQWVGISSAIIGLIVLLGLNSSSIISVDAWGFIGMIMASLFYGIGSQLSKRLLKAISTYQATFYTLLFSMIGSGGIALSLETIPYSRLSVPHNIAVLIGLGIFGSGVAYILFYWIVQNGGPVFATMVTYLLPVCSLVWGASLLNERIGWSMVAGLALILAGVFLASGKRVKLPMKSNAIP</sequence>
<dbReference type="PANTHER" id="PTHR32322">
    <property type="entry name" value="INNER MEMBRANE TRANSPORTER"/>
    <property type="match status" value="1"/>
</dbReference>
<evidence type="ECO:0000256" key="4">
    <source>
        <dbReference type="ARBA" id="ARBA00022989"/>
    </source>
</evidence>
<evidence type="ECO:0000259" key="7">
    <source>
        <dbReference type="Pfam" id="PF00892"/>
    </source>
</evidence>
<accession>A0A3D9IL80</accession>
<name>A0A3D9IL80_9BACL</name>
<dbReference type="Pfam" id="PF00892">
    <property type="entry name" value="EamA"/>
    <property type="match status" value="2"/>
</dbReference>